<dbReference type="Pfam" id="PF01155">
    <property type="entry name" value="HypA"/>
    <property type="match status" value="1"/>
</dbReference>
<sequence length="113" mass="11867">MHELSLCESIVSLVMESAIREGLTRVTRVTVDIGAASAIDPDALLFCFPLVTEGTPAASAELSINRIALKARCTACGADFAPESLISPCPVCGGHDRSLTAGRDMRVVSFEGE</sequence>
<dbReference type="GO" id="GO:0008270">
    <property type="term" value="F:zinc ion binding"/>
    <property type="evidence" value="ECO:0007669"/>
    <property type="project" value="UniProtKB-UniRule"/>
</dbReference>
<evidence type="ECO:0000256" key="3">
    <source>
        <dbReference type="ARBA" id="ARBA00022723"/>
    </source>
</evidence>
<comment type="function">
    <text evidence="5">Involved in the maturation of [NiFe] hydrogenases. Required for nickel insertion into the metal center of the hydrogenase.</text>
</comment>
<keyword evidence="7" id="KW-1185">Reference proteome</keyword>
<protein>
    <recommendedName>
        <fullName evidence="5">Hydrogenase maturation factor HypA</fullName>
    </recommendedName>
</protein>
<dbReference type="PANTHER" id="PTHR34535:SF3">
    <property type="entry name" value="HYDROGENASE MATURATION FACTOR HYPA"/>
    <property type="match status" value="1"/>
</dbReference>
<dbReference type="PIRSF" id="PIRSF004761">
    <property type="entry name" value="Hydrgn_mat_HypA"/>
    <property type="match status" value="1"/>
</dbReference>
<dbReference type="PANTHER" id="PTHR34535">
    <property type="entry name" value="HYDROGENASE MATURATION FACTOR HYPA"/>
    <property type="match status" value="1"/>
</dbReference>
<reference evidence="6 7" key="1">
    <citation type="submission" date="2019-08" db="EMBL/GenBank/DDBJ databases">
        <authorList>
            <person name="Grouzdev D."/>
            <person name="Tikhonova E."/>
            <person name="Kravchenko I."/>
        </authorList>
    </citation>
    <scope>NUCLEOTIDE SEQUENCE [LARGE SCALE GENOMIC DNA]</scope>
    <source>
        <strain evidence="6 7">59b</strain>
    </source>
</reference>
<feature type="binding site" evidence="5">
    <location>
        <position position="76"/>
    </location>
    <ligand>
        <name>Zn(2+)</name>
        <dbReference type="ChEBI" id="CHEBI:29105"/>
    </ligand>
</feature>
<feature type="binding site" evidence="5">
    <location>
        <position position="2"/>
    </location>
    <ligand>
        <name>Ni(2+)</name>
        <dbReference type="ChEBI" id="CHEBI:49786"/>
    </ligand>
</feature>
<dbReference type="Gene3D" id="3.30.2320.80">
    <property type="match status" value="1"/>
</dbReference>
<evidence type="ECO:0000256" key="2">
    <source>
        <dbReference type="ARBA" id="ARBA00022596"/>
    </source>
</evidence>
<dbReference type="Proteomes" id="UP000324927">
    <property type="component" value="Unassembled WGS sequence"/>
</dbReference>
<dbReference type="InterPro" id="IPR000688">
    <property type="entry name" value="HypA/HybF"/>
</dbReference>
<dbReference type="PROSITE" id="PS01249">
    <property type="entry name" value="HYPA"/>
    <property type="match status" value="1"/>
</dbReference>
<feature type="binding site" evidence="5">
    <location>
        <position position="73"/>
    </location>
    <ligand>
        <name>Zn(2+)</name>
        <dbReference type="ChEBI" id="CHEBI:29105"/>
    </ligand>
</feature>
<keyword evidence="3 5" id="KW-0479">Metal-binding</keyword>
<dbReference type="InterPro" id="IPR020538">
    <property type="entry name" value="Hydgase_Ni_incorp_HypA/HybF_CS"/>
</dbReference>
<name>A0A5A9GN73_AZOLI</name>
<evidence type="ECO:0000256" key="4">
    <source>
        <dbReference type="ARBA" id="ARBA00022833"/>
    </source>
</evidence>
<dbReference type="HAMAP" id="MF_00213">
    <property type="entry name" value="HypA_HybF"/>
    <property type="match status" value="1"/>
</dbReference>
<keyword evidence="2 5" id="KW-0533">Nickel</keyword>
<comment type="similarity">
    <text evidence="1 5">Belongs to the HypA/HybF family.</text>
</comment>
<gene>
    <name evidence="5 6" type="primary">hypA</name>
    <name evidence="6" type="ORF">FZ942_16655</name>
</gene>
<dbReference type="GO" id="GO:0016151">
    <property type="term" value="F:nickel cation binding"/>
    <property type="evidence" value="ECO:0007669"/>
    <property type="project" value="UniProtKB-UniRule"/>
</dbReference>
<feature type="binding site" evidence="5">
    <location>
        <position position="92"/>
    </location>
    <ligand>
        <name>Zn(2+)</name>
        <dbReference type="ChEBI" id="CHEBI:29105"/>
    </ligand>
</feature>
<evidence type="ECO:0000256" key="1">
    <source>
        <dbReference type="ARBA" id="ARBA00010748"/>
    </source>
</evidence>
<feature type="binding site" evidence="5">
    <location>
        <position position="89"/>
    </location>
    <ligand>
        <name>Zn(2+)</name>
        <dbReference type="ChEBI" id="CHEBI:29105"/>
    </ligand>
</feature>
<evidence type="ECO:0000256" key="5">
    <source>
        <dbReference type="HAMAP-Rule" id="MF_00213"/>
    </source>
</evidence>
<evidence type="ECO:0000313" key="7">
    <source>
        <dbReference type="Proteomes" id="UP000324927"/>
    </source>
</evidence>
<dbReference type="NCBIfam" id="TIGR00100">
    <property type="entry name" value="hypA"/>
    <property type="match status" value="1"/>
</dbReference>
<dbReference type="RefSeq" id="WP_149232203.1">
    <property type="nucleotide sequence ID" value="NZ_JALJXJ010000007.1"/>
</dbReference>
<organism evidence="6 7">
    <name type="scientific">Azospirillum lipoferum</name>
    <dbReference type="NCBI Taxonomy" id="193"/>
    <lineage>
        <taxon>Bacteria</taxon>
        <taxon>Pseudomonadati</taxon>
        <taxon>Pseudomonadota</taxon>
        <taxon>Alphaproteobacteria</taxon>
        <taxon>Rhodospirillales</taxon>
        <taxon>Azospirillaceae</taxon>
        <taxon>Azospirillum</taxon>
    </lineage>
</organism>
<comment type="caution">
    <text evidence="6">The sequence shown here is derived from an EMBL/GenBank/DDBJ whole genome shotgun (WGS) entry which is preliminary data.</text>
</comment>
<proteinExistence type="inferred from homology"/>
<evidence type="ECO:0000313" key="6">
    <source>
        <dbReference type="EMBL" id="KAA0595262.1"/>
    </source>
</evidence>
<dbReference type="OrthoDB" id="288014at2"/>
<dbReference type="GO" id="GO:0051604">
    <property type="term" value="P:protein maturation"/>
    <property type="evidence" value="ECO:0007669"/>
    <property type="project" value="InterPro"/>
</dbReference>
<dbReference type="AlphaFoldDB" id="A0A5A9GN73"/>
<accession>A0A5A9GN73</accession>
<keyword evidence="4 5" id="KW-0862">Zinc</keyword>
<dbReference type="EMBL" id="VTTN01000006">
    <property type="protein sequence ID" value="KAA0595262.1"/>
    <property type="molecule type" value="Genomic_DNA"/>
</dbReference>